<feature type="transmembrane region" description="Helical" evidence="1">
    <location>
        <begin position="115"/>
        <end position="135"/>
    </location>
</feature>
<feature type="transmembrane region" description="Helical" evidence="1">
    <location>
        <begin position="81"/>
        <end position="103"/>
    </location>
</feature>
<dbReference type="RefSeq" id="WP_044903117.1">
    <property type="nucleotide sequence ID" value="NZ_CACRUA010000020.1"/>
</dbReference>
<feature type="transmembrane region" description="Helical" evidence="1">
    <location>
        <begin position="51"/>
        <end position="75"/>
    </location>
</feature>
<feature type="transmembrane region" description="Helical" evidence="1">
    <location>
        <begin position="177"/>
        <end position="199"/>
    </location>
</feature>
<keyword evidence="1" id="KW-0812">Transmembrane</keyword>
<name>A0A6N3D4V6_CLOSY</name>
<keyword evidence="1" id="KW-1133">Transmembrane helix</keyword>
<feature type="transmembrane region" description="Helical" evidence="1">
    <location>
        <begin position="230"/>
        <end position="247"/>
    </location>
</feature>
<gene>
    <name evidence="2" type="ORF">CSLFYP84_01649</name>
</gene>
<evidence type="ECO:0000256" key="1">
    <source>
        <dbReference type="SAM" id="Phobius"/>
    </source>
</evidence>
<reference evidence="2" key="1">
    <citation type="submission" date="2019-11" db="EMBL/GenBank/DDBJ databases">
        <authorList>
            <person name="Feng L."/>
        </authorList>
    </citation>
    <scope>NUCLEOTIDE SEQUENCE</scope>
    <source>
        <strain evidence="2">CsymbiosumLFYP84</strain>
    </source>
</reference>
<feature type="transmembrane region" description="Helical" evidence="1">
    <location>
        <begin position="20"/>
        <end position="39"/>
    </location>
</feature>
<protein>
    <recommendedName>
        <fullName evidence="3">Integral membrane protein (Intg_mem_TP0381)</fullName>
    </recommendedName>
</protein>
<organism evidence="2">
    <name type="scientific">Clostridium symbiosum</name>
    <name type="common">Bacteroides symbiosus</name>
    <dbReference type="NCBI Taxonomy" id="1512"/>
    <lineage>
        <taxon>Bacteria</taxon>
        <taxon>Bacillati</taxon>
        <taxon>Bacillota</taxon>
        <taxon>Clostridia</taxon>
        <taxon>Lachnospirales</taxon>
        <taxon>Lachnospiraceae</taxon>
        <taxon>Otoolea</taxon>
    </lineage>
</organism>
<dbReference type="AlphaFoldDB" id="A0A6N3D4V6"/>
<sequence length="252" mass="29131">MEDWLIKTAWPMTPPLPFSAFHICFSLFGLSAAFTLAWLCRRLPQAYRVRLLFFLGILLALSECYKQMFLYYIVNGHKYDWWYFPFQLCSVPMYLCLILPFAAKFGRKWERLLCTFMYCYNLPGSILVFAAPYGMMHPYWSLTIHSFMWHILLVFIGLLIAFSGMGSVLWKGFTGSTGLFLACCGIATAVNILAGPYGYPDMFYITPYYPTTQPFFSTIAEQFGIMAGDLAYIAAIIMGAFILHLIYRRYHR</sequence>
<evidence type="ECO:0000313" key="2">
    <source>
        <dbReference type="EMBL" id="VYU23282.1"/>
    </source>
</evidence>
<dbReference type="EMBL" id="CACRUA010000020">
    <property type="protein sequence ID" value="VYU23282.1"/>
    <property type="molecule type" value="Genomic_DNA"/>
</dbReference>
<proteinExistence type="predicted"/>
<dbReference type="Pfam" id="PF14808">
    <property type="entry name" value="TMEM164"/>
    <property type="match status" value="1"/>
</dbReference>
<accession>A0A6N3D4V6</accession>
<keyword evidence="1" id="KW-0472">Membrane</keyword>
<feature type="transmembrane region" description="Helical" evidence="1">
    <location>
        <begin position="147"/>
        <end position="170"/>
    </location>
</feature>
<evidence type="ECO:0008006" key="3">
    <source>
        <dbReference type="Google" id="ProtNLM"/>
    </source>
</evidence>